<organism evidence="1 2">
    <name type="scientific">Fibrobacter intestinalis</name>
    <dbReference type="NCBI Taxonomy" id="28122"/>
    <lineage>
        <taxon>Bacteria</taxon>
        <taxon>Pseudomonadati</taxon>
        <taxon>Fibrobacterota</taxon>
        <taxon>Fibrobacteria</taxon>
        <taxon>Fibrobacterales</taxon>
        <taxon>Fibrobacteraceae</taxon>
        <taxon>Fibrobacter</taxon>
    </lineage>
</organism>
<gene>
    <name evidence="1" type="ORF">SAMN05720469_102173</name>
</gene>
<evidence type="ECO:0000313" key="2">
    <source>
        <dbReference type="Proteomes" id="UP000184275"/>
    </source>
</evidence>
<dbReference type="Proteomes" id="UP000184275">
    <property type="component" value="Unassembled WGS sequence"/>
</dbReference>
<accession>A0A1M6QNC0</accession>
<evidence type="ECO:0000313" key="1">
    <source>
        <dbReference type="EMBL" id="SHK21789.1"/>
    </source>
</evidence>
<proteinExistence type="predicted"/>
<dbReference type="EMBL" id="FRAW01000002">
    <property type="protein sequence ID" value="SHK21789.1"/>
    <property type="molecule type" value="Genomic_DNA"/>
</dbReference>
<keyword evidence="2" id="KW-1185">Reference proteome</keyword>
<reference evidence="2" key="1">
    <citation type="submission" date="2016-11" db="EMBL/GenBank/DDBJ databases">
        <authorList>
            <person name="Varghese N."/>
            <person name="Submissions S."/>
        </authorList>
    </citation>
    <scope>NUCLEOTIDE SEQUENCE [LARGE SCALE GENOMIC DNA]</scope>
    <source>
        <strain evidence="2">UWOS</strain>
    </source>
</reference>
<dbReference type="RefSeq" id="WP_073302235.1">
    <property type="nucleotide sequence ID" value="NZ_FRAW01000002.1"/>
</dbReference>
<dbReference type="AlphaFoldDB" id="A0A1M6QNC0"/>
<protein>
    <submittedName>
        <fullName evidence="1">Uncharacterized protein</fullName>
    </submittedName>
</protein>
<name>A0A1M6QNC0_9BACT</name>
<sequence length="123" mass="14516">MANAKEIYSEASKYYCETKVPSSSIDQERYNKSKAREAKFNENWKKEKVNIVDIVEKYAPNAKAYENGYKFYFEGEKYTVITDMVAGYLRIKDNASGKWLRLDGTLTRSDKRTHFKIKRKEEM</sequence>